<dbReference type="AlphaFoldDB" id="A0AAV7B0I1"/>
<dbReference type="EMBL" id="WNYA01000006">
    <property type="protein sequence ID" value="KAG8567294.1"/>
    <property type="molecule type" value="Genomic_DNA"/>
</dbReference>
<protein>
    <submittedName>
        <fullName evidence="1">Uncharacterized protein</fullName>
    </submittedName>
</protein>
<proteinExistence type="predicted"/>
<evidence type="ECO:0000313" key="2">
    <source>
        <dbReference type="Proteomes" id="UP000824782"/>
    </source>
</evidence>
<evidence type="ECO:0000313" key="1">
    <source>
        <dbReference type="EMBL" id="KAG8567294.1"/>
    </source>
</evidence>
<gene>
    <name evidence="1" type="ORF">GDO81_013567</name>
</gene>
<accession>A0AAV7B0I1</accession>
<organism evidence="1 2">
    <name type="scientific">Engystomops pustulosus</name>
    <name type="common">Tungara frog</name>
    <name type="synonym">Physalaemus pustulosus</name>
    <dbReference type="NCBI Taxonomy" id="76066"/>
    <lineage>
        <taxon>Eukaryota</taxon>
        <taxon>Metazoa</taxon>
        <taxon>Chordata</taxon>
        <taxon>Craniata</taxon>
        <taxon>Vertebrata</taxon>
        <taxon>Euteleostomi</taxon>
        <taxon>Amphibia</taxon>
        <taxon>Batrachia</taxon>
        <taxon>Anura</taxon>
        <taxon>Neobatrachia</taxon>
        <taxon>Hyloidea</taxon>
        <taxon>Leptodactylidae</taxon>
        <taxon>Leiuperinae</taxon>
        <taxon>Engystomops</taxon>
    </lineage>
</organism>
<comment type="caution">
    <text evidence="1">The sequence shown here is derived from an EMBL/GenBank/DDBJ whole genome shotgun (WGS) entry which is preliminary data.</text>
</comment>
<sequence length="67" mass="7337">MSMTQKTSLEVLVPGCAQLYPTEDPTSRTEASAAGNTLWNCPQQTHSPKPCQQEKVNAWNTITICSL</sequence>
<name>A0AAV7B0I1_ENGPU</name>
<keyword evidence="2" id="KW-1185">Reference proteome</keyword>
<reference evidence="1" key="1">
    <citation type="thesis" date="2020" institute="ProQuest LLC" country="789 East Eisenhower Parkway, Ann Arbor, MI, USA">
        <title>Comparative Genomics and Chromosome Evolution.</title>
        <authorList>
            <person name="Mudd A.B."/>
        </authorList>
    </citation>
    <scope>NUCLEOTIDE SEQUENCE</scope>
    <source>
        <strain evidence="1">237g6f4</strain>
        <tissue evidence="1">Blood</tissue>
    </source>
</reference>
<dbReference type="Proteomes" id="UP000824782">
    <property type="component" value="Unassembled WGS sequence"/>
</dbReference>